<keyword evidence="2" id="KW-1185">Reference proteome</keyword>
<sequence>MFKCLLEIAYEAEVDTNDNPELLEYAKETCNEIPATRSAKINELRQMIFDREECQPTRIDDEFLLRFLRSKNFVVPRAHRLLVRYCTFRQQYPYLYDGVDLWGLMKLKDIFEGTSFDRPDIGRLTVFRIGLWDPNEVGIQDLLRGAYAMSEIGLRQPKIQIIGGTIVVDFEGMTLKQASAITPSVAYQILCLIGLATPTRVHGCHLINYSWVLNTFWYVFKRFIPHETMHLIHFHGSDMKSLQKHIDLEALHPRYGGTCRTTITVGDWLQKLKKYRDEKFDRDMKQLGYIIKQ</sequence>
<organism evidence="1 2">
    <name type="scientific">Dendrolimus kikuchii</name>
    <dbReference type="NCBI Taxonomy" id="765133"/>
    <lineage>
        <taxon>Eukaryota</taxon>
        <taxon>Metazoa</taxon>
        <taxon>Ecdysozoa</taxon>
        <taxon>Arthropoda</taxon>
        <taxon>Hexapoda</taxon>
        <taxon>Insecta</taxon>
        <taxon>Pterygota</taxon>
        <taxon>Neoptera</taxon>
        <taxon>Endopterygota</taxon>
        <taxon>Lepidoptera</taxon>
        <taxon>Glossata</taxon>
        <taxon>Ditrysia</taxon>
        <taxon>Bombycoidea</taxon>
        <taxon>Lasiocampidae</taxon>
        <taxon>Dendrolimus</taxon>
    </lineage>
</organism>
<comment type="caution">
    <text evidence="1">The sequence shown here is derived from an EMBL/GenBank/DDBJ whole genome shotgun (WGS) entry which is preliminary data.</text>
</comment>
<reference evidence="1 2" key="1">
    <citation type="journal article" date="2021" name="Front. Genet.">
        <title>Chromosome-Level Genome Assembly Reveals Significant Gene Expansion in the Toll and IMD Signaling Pathways of Dendrolimus kikuchii.</title>
        <authorList>
            <person name="Zhou J."/>
            <person name="Wu P."/>
            <person name="Xiong Z."/>
            <person name="Liu N."/>
            <person name="Zhao N."/>
            <person name="Ji M."/>
            <person name="Qiu Y."/>
            <person name="Yang B."/>
        </authorList>
    </citation>
    <scope>NUCLEOTIDE SEQUENCE [LARGE SCALE GENOMIC DNA]</scope>
    <source>
        <strain evidence="1">Ann1</strain>
    </source>
</reference>
<evidence type="ECO:0000313" key="1">
    <source>
        <dbReference type="EMBL" id="KAJ0174973.1"/>
    </source>
</evidence>
<dbReference type="Proteomes" id="UP000824533">
    <property type="component" value="Linkage Group LG16"/>
</dbReference>
<gene>
    <name evidence="1" type="ORF">K1T71_009114</name>
</gene>
<name>A0ACC1CTT9_9NEOP</name>
<dbReference type="EMBL" id="CM034402">
    <property type="protein sequence ID" value="KAJ0174973.1"/>
    <property type="molecule type" value="Genomic_DNA"/>
</dbReference>
<proteinExistence type="predicted"/>
<accession>A0ACC1CTT9</accession>
<evidence type="ECO:0000313" key="2">
    <source>
        <dbReference type="Proteomes" id="UP000824533"/>
    </source>
</evidence>
<protein>
    <submittedName>
        <fullName evidence="1">Uncharacterized protein</fullName>
    </submittedName>
</protein>